<accession>A0A0D3HLU1</accession>
<dbReference type="Proteomes" id="UP000026960">
    <property type="component" value="Chromosome 11"/>
</dbReference>
<evidence type="ECO:0000256" key="1">
    <source>
        <dbReference type="SAM" id="MobiDB-lite"/>
    </source>
</evidence>
<feature type="region of interest" description="Disordered" evidence="1">
    <location>
        <begin position="110"/>
        <end position="136"/>
    </location>
</feature>
<proteinExistence type="predicted"/>
<dbReference type="Gramene" id="OBART11G13450.1">
    <property type="protein sequence ID" value="OBART11G13450.1"/>
    <property type="gene ID" value="OBART11G13450"/>
</dbReference>
<feature type="compositionally biased region" description="Polar residues" evidence="1">
    <location>
        <begin position="110"/>
        <end position="124"/>
    </location>
</feature>
<dbReference type="EnsemblPlants" id="OBART11G13450.1">
    <property type="protein sequence ID" value="OBART11G13450.1"/>
    <property type="gene ID" value="OBART11G13450"/>
</dbReference>
<dbReference type="AlphaFoldDB" id="A0A0D3HLU1"/>
<dbReference type="STRING" id="65489.A0A0D3HLU1"/>
<evidence type="ECO:0000313" key="3">
    <source>
        <dbReference type="Proteomes" id="UP000026960"/>
    </source>
</evidence>
<evidence type="ECO:0000313" key="2">
    <source>
        <dbReference type="EnsemblPlants" id="OBART11G13450.1"/>
    </source>
</evidence>
<organism evidence="2">
    <name type="scientific">Oryza barthii</name>
    <dbReference type="NCBI Taxonomy" id="65489"/>
    <lineage>
        <taxon>Eukaryota</taxon>
        <taxon>Viridiplantae</taxon>
        <taxon>Streptophyta</taxon>
        <taxon>Embryophyta</taxon>
        <taxon>Tracheophyta</taxon>
        <taxon>Spermatophyta</taxon>
        <taxon>Magnoliopsida</taxon>
        <taxon>Liliopsida</taxon>
        <taxon>Poales</taxon>
        <taxon>Poaceae</taxon>
        <taxon>BOP clade</taxon>
        <taxon>Oryzoideae</taxon>
        <taxon>Oryzeae</taxon>
        <taxon>Oryzinae</taxon>
        <taxon>Oryza</taxon>
    </lineage>
</organism>
<protein>
    <submittedName>
        <fullName evidence="2">Uncharacterized protein</fullName>
    </submittedName>
</protein>
<dbReference type="HOGENOM" id="CLU_1878573_0_0_1"/>
<dbReference type="PaxDb" id="65489-OBART11G13450.1"/>
<keyword evidence="3" id="KW-1185">Reference proteome</keyword>
<sequence>MNLININMNVENARMTYIMKRRELGGYNQTHERRDLAVTLSLGYLVHWNVGVGPAASFLKAITSLAVEAIREIRIPFDPVIKVQLMEPPPEEREMDQSFVMSLEPRWQSSSACSTTKNTASASKPTRRLAISHGAQ</sequence>
<reference evidence="2" key="2">
    <citation type="submission" date="2015-03" db="UniProtKB">
        <authorList>
            <consortium name="EnsemblPlants"/>
        </authorList>
    </citation>
    <scope>IDENTIFICATION</scope>
</reference>
<name>A0A0D3HLU1_9ORYZ</name>
<reference evidence="2" key="1">
    <citation type="journal article" date="2009" name="Rice">
        <title>De Novo Next Generation Sequencing of Plant Genomes.</title>
        <authorList>
            <person name="Rounsley S."/>
            <person name="Marri P.R."/>
            <person name="Yu Y."/>
            <person name="He R."/>
            <person name="Sisneros N."/>
            <person name="Goicoechea J.L."/>
            <person name="Lee S.J."/>
            <person name="Angelova A."/>
            <person name="Kudrna D."/>
            <person name="Luo M."/>
            <person name="Affourtit J."/>
            <person name="Desany B."/>
            <person name="Knight J."/>
            <person name="Niazi F."/>
            <person name="Egholm M."/>
            <person name="Wing R.A."/>
        </authorList>
    </citation>
    <scope>NUCLEOTIDE SEQUENCE [LARGE SCALE GENOMIC DNA]</scope>
    <source>
        <strain evidence="2">cv. IRGC 105608</strain>
    </source>
</reference>